<gene>
    <name evidence="1" type="ORF">GCM10022407_32190</name>
</gene>
<keyword evidence="2" id="KW-1185">Reference proteome</keyword>
<accession>A0ABP7QMX1</accession>
<dbReference type="Proteomes" id="UP001501556">
    <property type="component" value="Unassembled WGS sequence"/>
</dbReference>
<dbReference type="RefSeq" id="WP_345125944.1">
    <property type="nucleotide sequence ID" value="NZ_BAABDI010000026.1"/>
</dbReference>
<protein>
    <submittedName>
        <fullName evidence="1">Uncharacterized protein</fullName>
    </submittedName>
</protein>
<sequence length="162" mass="18370">MQPVTANRLDRRAIPYSWATPGQKAAAVLWMAEHLHNHFPTLSVTELSEAFHRFQPDLWESSAEIDLDYVDLARLTQRLAHSPRVPDLDPPIYCGDACYLAELLDYLKQVAIELWPELKAGPLGRHSRLMALIERLAIGNAVAERVLWETHKVPLRAATDLD</sequence>
<reference evidence="2" key="1">
    <citation type="journal article" date="2019" name="Int. J. Syst. Evol. Microbiol.">
        <title>The Global Catalogue of Microorganisms (GCM) 10K type strain sequencing project: providing services to taxonomists for standard genome sequencing and annotation.</title>
        <authorList>
            <consortium name="The Broad Institute Genomics Platform"/>
            <consortium name="The Broad Institute Genome Sequencing Center for Infectious Disease"/>
            <person name="Wu L."/>
            <person name="Ma J."/>
        </authorList>
    </citation>
    <scope>NUCLEOTIDE SEQUENCE [LARGE SCALE GENOMIC DNA]</scope>
    <source>
        <strain evidence="2">JCM 17217</strain>
    </source>
</reference>
<comment type="caution">
    <text evidence="1">The sequence shown here is derived from an EMBL/GenBank/DDBJ whole genome shotgun (WGS) entry which is preliminary data.</text>
</comment>
<dbReference type="EMBL" id="BAABDI010000026">
    <property type="protein sequence ID" value="GAA3984765.1"/>
    <property type="molecule type" value="Genomic_DNA"/>
</dbReference>
<organism evidence="1 2">
    <name type="scientific">Hymenobacter antarcticus</name>
    <dbReference type="NCBI Taxonomy" id="486270"/>
    <lineage>
        <taxon>Bacteria</taxon>
        <taxon>Pseudomonadati</taxon>
        <taxon>Bacteroidota</taxon>
        <taxon>Cytophagia</taxon>
        <taxon>Cytophagales</taxon>
        <taxon>Hymenobacteraceae</taxon>
        <taxon>Hymenobacter</taxon>
    </lineage>
</organism>
<evidence type="ECO:0000313" key="1">
    <source>
        <dbReference type="EMBL" id="GAA3984765.1"/>
    </source>
</evidence>
<name>A0ABP7QMX1_9BACT</name>
<proteinExistence type="predicted"/>
<evidence type="ECO:0000313" key="2">
    <source>
        <dbReference type="Proteomes" id="UP001501556"/>
    </source>
</evidence>